<evidence type="ECO:0000256" key="4">
    <source>
        <dbReference type="ARBA" id="ARBA00022679"/>
    </source>
</evidence>
<keyword evidence="5" id="KW-0548">Nucleotidyltransferase</keyword>
<dbReference type="InterPro" id="IPR005771">
    <property type="entry name" value="GalU_uridylyltTrfase_bac/arc"/>
</dbReference>
<comment type="catalytic activity">
    <reaction evidence="9">
        <text>alpha-D-glucose 1-phosphate + UTP + H(+) = UDP-alpha-D-glucose + diphosphate</text>
        <dbReference type="Rhea" id="RHEA:19889"/>
        <dbReference type="ChEBI" id="CHEBI:15378"/>
        <dbReference type="ChEBI" id="CHEBI:33019"/>
        <dbReference type="ChEBI" id="CHEBI:46398"/>
        <dbReference type="ChEBI" id="CHEBI:58601"/>
        <dbReference type="ChEBI" id="CHEBI:58885"/>
        <dbReference type="EC" id="2.7.7.9"/>
    </reaction>
</comment>
<evidence type="ECO:0000256" key="6">
    <source>
        <dbReference type="ARBA" id="ARBA00031455"/>
    </source>
</evidence>
<dbReference type="EC" id="2.7.7.9" evidence="2"/>
<dbReference type="AlphaFoldDB" id="A0A934RKX8"/>
<evidence type="ECO:0000256" key="7">
    <source>
        <dbReference type="ARBA" id="ARBA00031959"/>
    </source>
</evidence>
<dbReference type="Proteomes" id="UP000604083">
    <property type="component" value="Unassembled WGS sequence"/>
</dbReference>
<dbReference type="EMBL" id="JAENIO010000007">
    <property type="protein sequence ID" value="MBK1833309.1"/>
    <property type="molecule type" value="Genomic_DNA"/>
</dbReference>
<reference evidence="11" key="1">
    <citation type="submission" date="2021-01" db="EMBL/GenBank/DDBJ databases">
        <title>Modified the classification status of verrucomicrobia.</title>
        <authorList>
            <person name="Feng X."/>
        </authorList>
    </citation>
    <scope>NUCLEOTIDE SEQUENCE</scope>
    <source>
        <strain evidence="11">KCTC 12986</strain>
    </source>
</reference>
<evidence type="ECO:0000259" key="10">
    <source>
        <dbReference type="Pfam" id="PF00483"/>
    </source>
</evidence>
<dbReference type="GO" id="GO:0003983">
    <property type="term" value="F:UTP:glucose-1-phosphate uridylyltransferase activity"/>
    <property type="evidence" value="ECO:0007669"/>
    <property type="project" value="UniProtKB-EC"/>
</dbReference>
<dbReference type="SUPFAM" id="SSF53448">
    <property type="entry name" value="Nucleotide-diphospho-sugar transferases"/>
    <property type="match status" value="1"/>
</dbReference>
<protein>
    <recommendedName>
        <fullName evidence="3">UTP--glucose-1-phosphate uridylyltransferase</fullName>
        <ecNumber evidence="2">2.7.7.9</ecNumber>
    </recommendedName>
    <alternativeName>
        <fullName evidence="6">Alpha-D-glucosyl-1-phosphate uridylyltransferase</fullName>
    </alternativeName>
    <alternativeName>
        <fullName evidence="7">UDP-glucose pyrophosphorylase</fullName>
    </alternativeName>
    <alternativeName>
        <fullName evidence="8">Uridine diphosphoglucose pyrophosphorylase</fullName>
    </alternativeName>
</protein>
<comment type="caution">
    <text evidence="11">The sequence shown here is derived from an EMBL/GenBank/DDBJ whole genome shotgun (WGS) entry which is preliminary data.</text>
</comment>
<gene>
    <name evidence="11" type="ORF">JIN78_04480</name>
</gene>
<dbReference type="PANTHER" id="PTHR43197:SF1">
    <property type="entry name" value="UTP--GLUCOSE-1-PHOSPHATE URIDYLYLTRANSFERASE"/>
    <property type="match status" value="1"/>
</dbReference>
<dbReference type="GO" id="GO:0006011">
    <property type="term" value="P:UDP-alpha-D-glucose metabolic process"/>
    <property type="evidence" value="ECO:0007669"/>
    <property type="project" value="InterPro"/>
</dbReference>
<dbReference type="InterPro" id="IPR029044">
    <property type="entry name" value="Nucleotide-diphossugar_trans"/>
</dbReference>
<evidence type="ECO:0000256" key="5">
    <source>
        <dbReference type="ARBA" id="ARBA00022695"/>
    </source>
</evidence>
<evidence type="ECO:0000313" key="11">
    <source>
        <dbReference type="EMBL" id="MBK1833309.1"/>
    </source>
</evidence>
<dbReference type="Gene3D" id="3.90.550.10">
    <property type="entry name" value="Spore Coat Polysaccharide Biosynthesis Protein SpsA, Chain A"/>
    <property type="match status" value="1"/>
</dbReference>
<dbReference type="RefSeq" id="WP_200390741.1">
    <property type="nucleotide sequence ID" value="NZ_JAENIO010000007.1"/>
</dbReference>
<evidence type="ECO:0000256" key="3">
    <source>
        <dbReference type="ARBA" id="ARBA00019048"/>
    </source>
</evidence>
<proteinExistence type="inferred from homology"/>
<evidence type="ECO:0000313" key="12">
    <source>
        <dbReference type="Proteomes" id="UP000604083"/>
    </source>
</evidence>
<comment type="similarity">
    <text evidence="1">Belongs to the UDPGP type 2 family.</text>
</comment>
<dbReference type="PANTHER" id="PTHR43197">
    <property type="entry name" value="UTP--GLUCOSE-1-PHOSPHATE URIDYLYLTRANSFERASE"/>
    <property type="match status" value="1"/>
</dbReference>
<evidence type="ECO:0000256" key="1">
    <source>
        <dbReference type="ARBA" id="ARBA00006890"/>
    </source>
</evidence>
<evidence type="ECO:0000256" key="8">
    <source>
        <dbReference type="ARBA" id="ARBA00032341"/>
    </source>
</evidence>
<feature type="domain" description="Nucleotidyl transferase" evidence="10">
    <location>
        <begin position="34"/>
        <end position="229"/>
    </location>
</feature>
<sequence>MNLTKAVITSANPADKHLPLQTLIDSKGETRTALQILLAEVFEAGLDSAALIIPPGEEEPYRLAAGPHAERLTFLVQEEPLGYGHAVALAADFVAGERFLLLVGDHLFRSLGERSCLAQIIALASKEEATISGVQPTHESQLHLYGTVAASLRAGTQDTYEVSRIIEKPTPTLAEQELIVPGQRAGHYLCFFGMHILPARALTLLQEQVQQASAGEKTGLTATLNLLAESGEYLALRIDGQRFNLGERYGLLRAQLALSLAGPHRDEVMATIIELLA</sequence>
<dbReference type="Pfam" id="PF00483">
    <property type="entry name" value="NTP_transferase"/>
    <property type="match status" value="1"/>
</dbReference>
<accession>A0A934RKX8</accession>
<evidence type="ECO:0000256" key="2">
    <source>
        <dbReference type="ARBA" id="ARBA00012415"/>
    </source>
</evidence>
<organism evidence="11 12">
    <name type="scientific">Roseibacillus ishigakijimensis</name>
    <dbReference type="NCBI Taxonomy" id="454146"/>
    <lineage>
        <taxon>Bacteria</taxon>
        <taxon>Pseudomonadati</taxon>
        <taxon>Verrucomicrobiota</taxon>
        <taxon>Verrucomicrobiia</taxon>
        <taxon>Verrucomicrobiales</taxon>
        <taxon>Verrucomicrobiaceae</taxon>
        <taxon>Roseibacillus</taxon>
    </lineage>
</organism>
<name>A0A934RKX8_9BACT</name>
<dbReference type="InterPro" id="IPR005835">
    <property type="entry name" value="NTP_transferase_dom"/>
</dbReference>
<evidence type="ECO:0000256" key="9">
    <source>
        <dbReference type="ARBA" id="ARBA00048128"/>
    </source>
</evidence>
<keyword evidence="4" id="KW-0808">Transferase</keyword>
<keyword evidence="12" id="KW-1185">Reference proteome</keyword>